<dbReference type="EMBL" id="AAFI02000012">
    <property type="protein sequence ID" value="EAL70010.1"/>
    <property type="molecule type" value="Genomic_DNA"/>
</dbReference>
<accession>Q554T6</accession>
<protein>
    <submittedName>
        <fullName evidence="1">Uncharacterized protein</fullName>
    </submittedName>
</protein>
<dbReference type="GeneID" id="8619665"/>
<gene>
    <name evidence="1" type="ORF">DDB_G0274235</name>
</gene>
<organism evidence="1 2">
    <name type="scientific">Dictyostelium discoideum</name>
    <name type="common">Social amoeba</name>
    <dbReference type="NCBI Taxonomy" id="44689"/>
    <lineage>
        <taxon>Eukaryota</taxon>
        <taxon>Amoebozoa</taxon>
        <taxon>Evosea</taxon>
        <taxon>Eumycetozoa</taxon>
        <taxon>Dictyostelia</taxon>
        <taxon>Dictyosteliales</taxon>
        <taxon>Dictyosteliaceae</taxon>
        <taxon>Dictyostelium</taxon>
    </lineage>
</organism>
<dbReference type="KEGG" id="ddi:DDB_G0274235"/>
<dbReference type="RefSeq" id="XP_644237.1">
    <property type="nucleotide sequence ID" value="XM_639145.1"/>
</dbReference>
<dbReference type="PaxDb" id="44689-DDB0167595"/>
<evidence type="ECO:0000313" key="2">
    <source>
        <dbReference type="Proteomes" id="UP000002195"/>
    </source>
</evidence>
<name>Q8T292_DICDI</name>
<comment type="caution">
    <text evidence="1">The sequence shown here is derived from an EMBL/GenBank/DDBJ whole genome shotgun (WGS) entry which is preliminary data.</text>
</comment>
<sequence length="74" mass="8179">MKSLTDKYFNKFEISFLDICGHSISFNSASLLHGGTSISTILESISKCPTCSSIESIKYGLKAFVTMNSDKIEY</sequence>
<dbReference type="dictyBase" id="DDB_G0274235"/>
<dbReference type="AlphaFoldDB" id="Q8T292"/>
<dbReference type="Proteomes" id="UP000002195">
    <property type="component" value="Unassembled WGS sequence"/>
</dbReference>
<accession>Q8T292</accession>
<dbReference type="HOGENOM" id="CLU_2692957_0_0_1"/>
<keyword evidence="2" id="KW-1185">Reference proteome</keyword>
<evidence type="ECO:0000313" key="1">
    <source>
        <dbReference type="EMBL" id="EAL70010.1"/>
    </source>
</evidence>
<proteinExistence type="predicted"/>
<dbReference type="InParanoid" id="Q8T292"/>
<dbReference type="VEuPathDB" id="AmoebaDB:DDB_G0274235"/>
<reference evidence="1 2" key="1">
    <citation type="journal article" date="2005" name="Nature">
        <title>The genome of the social amoeba Dictyostelium discoideum.</title>
        <authorList>
            <consortium name="The Dictyostelium discoideum Sequencing Consortium"/>
            <person name="Eichinger L."/>
            <person name="Pachebat J.A."/>
            <person name="Glockner G."/>
            <person name="Rajandream M.A."/>
            <person name="Sucgang R."/>
            <person name="Berriman M."/>
            <person name="Song J."/>
            <person name="Olsen R."/>
            <person name="Szafranski K."/>
            <person name="Xu Q."/>
            <person name="Tunggal B."/>
            <person name="Kummerfeld S."/>
            <person name="Madera M."/>
            <person name="Konfortov B.A."/>
            <person name="Rivero F."/>
            <person name="Bankier A.T."/>
            <person name="Lehmann R."/>
            <person name="Hamlin N."/>
            <person name="Davies R."/>
            <person name="Gaudet P."/>
            <person name="Fey P."/>
            <person name="Pilcher K."/>
            <person name="Chen G."/>
            <person name="Saunders D."/>
            <person name="Sodergren E."/>
            <person name="Davis P."/>
            <person name="Kerhornou A."/>
            <person name="Nie X."/>
            <person name="Hall N."/>
            <person name="Anjard C."/>
            <person name="Hemphill L."/>
            <person name="Bason N."/>
            <person name="Farbrother P."/>
            <person name="Desany B."/>
            <person name="Just E."/>
            <person name="Morio T."/>
            <person name="Rost R."/>
            <person name="Churcher C."/>
            <person name="Cooper J."/>
            <person name="Haydock S."/>
            <person name="van Driessche N."/>
            <person name="Cronin A."/>
            <person name="Goodhead I."/>
            <person name="Muzny D."/>
            <person name="Mourier T."/>
            <person name="Pain A."/>
            <person name="Lu M."/>
            <person name="Harper D."/>
            <person name="Lindsay R."/>
            <person name="Hauser H."/>
            <person name="James K."/>
            <person name="Quiles M."/>
            <person name="Madan Babu M."/>
            <person name="Saito T."/>
            <person name="Buchrieser C."/>
            <person name="Wardroper A."/>
            <person name="Felder M."/>
            <person name="Thangavelu M."/>
            <person name="Johnson D."/>
            <person name="Knights A."/>
            <person name="Loulseged H."/>
            <person name="Mungall K."/>
            <person name="Oliver K."/>
            <person name="Price C."/>
            <person name="Quail M.A."/>
            <person name="Urushihara H."/>
            <person name="Hernandez J."/>
            <person name="Rabbinowitsch E."/>
            <person name="Steffen D."/>
            <person name="Sanders M."/>
            <person name="Ma J."/>
            <person name="Kohara Y."/>
            <person name="Sharp S."/>
            <person name="Simmonds M."/>
            <person name="Spiegler S."/>
            <person name="Tivey A."/>
            <person name="Sugano S."/>
            <person name="White B."/>
            <person name="Walker D."/>
            <person name="Woodward J."/>
            <person name="Winckler T."/>
            <person name="Tanaka Y."/>
            <person name="Shaulsky G."/>
            <person name="Schleicher M."/>
            <person name="Weinstock G."/>
            <person name="Rosenthal A."/>
            <person name="Cox E.C."/>
            <person name="Chisholm R.L."/>
            <person name="Gibbs R."/>
            <person name="Loomis W.F."/>
            <person name="Platzer M."/>
            <person name="Kay R.R."/>
            <person name="Williams J."/>
            <person name="Dear P.H."/>
            <person name="Noegel A.A."/>
            <person name="Barrell B."/>
            <person name="Kuspa A."/>
        </authorList>
    </citation>
    <scope>NUCLEOTIDE SEQUENCE [LARGE SCALE GENOMIC DNA]</scope>
    <source>
        <strain evidence="1 2">AX4</strain>
    </source>
</reference>